<keyword evidence="3" id="KW-1185">Reference proteome</keyword>
<dbReference type="EMBL" id="LUKN01002627">
    <property type="protein sequence ID" value="OAQ98772.1"/>
    <property type="molecule type" value="Genomic_DNA"/>
</dbReference>
<name>A0A179I910_CORDF</name>
<evidence type="ECO:0000313" key="3">
    <source>
        <dbReference type="Proteomes" id="UP000243081"/>
    </source>
</evidence>
<evidence type="ECO:0000313" key="2">
    <source>
        <dbReference type="EMBL" id="OAQ98772.1"/>
    </source>
</evidence>
<comment type="caution">
    <text evidence="2">The sequence shown here is derived from an EMBL/GenBank/DDBJ whole genome shotgun (WGS) entry which is preliminary data.</text>
</comment>
<proteinExistence type="predicted"/>
<reference evidence="2 3" key="1">
    <citation type="submission" date="2016-03" db="EMBL/GenBank/DDBJ databases">
        <title>Fine-scale spatial genetic structure of a fungal parasite of coffee scale insects.</title>
        <authorList>
            <person name="Jackson D."/>
            <person name="Zemenick K.A."/>
            <person name="Malloure B."/>
            <person name="Quandt C.A."/>
            <person name="James T.Y."/>
        </authorList>
    </citation>
    <scope>NUCLEOTIDE SEQUENCE [LARGE SCALE GENOMIC DNA]</scope>
    <source>
        <strain evidence="2 3">UM487</strain>
    </source>
</reference>
<dbReference type="AlphaFoldDB" id="A0A179I910"/>
<sequence>MALFRTTDYCAFMRTSPQAPLYEQREILAEDGRPKFSLHGFTHRKRSATYLRTQHLHNSELNASLTARDSLPTSEPSSCTTPRELNASLTARDSLSQQLHNSELNASPTARDSLHTSISSSYTTPNSTP</sequence>
<dbReference type="Proteomes" id="UP000243081">
    <property type="component" value="Unassembled WGS sequence"/>
</dbReference>
<feature type="region of interest" description="Disordered" evidence="1">
    <location>
        <begin position="61"/>
        <end position="129"/>
    </location>
</feature>
<accession>A0A179I910</accession>
<protein>
    <submittedName>
        <fullName evidence="2">Uncharacterized protein</fullName>
    </submittedName>
</protein>
<gene>
    <name evidence="2" type="ORF">LLEC1_07821</name>
</gene>
<evidence type="ECO:0000256" key="1">
    <source>
        <dbReference type="SAM" id="MobiDB-lite"/>
    </source>
</evidence>
<organism evidence="2 3">
    <name type="scientific">Cordyceps confragosa</name>
    <name type="common">Lecanicillium lecanii</name>
    <dbReference type="NCBI Taxonomy" id="2714763"/>
    <lineage>
        <taxon>Eukaryota</taxon>
        <taxon>Fungi</taxon>
        <taxon>Dikarya</taxon>
        <taxon>Ascomycota</taxon>
        <taxon>Pezizomycotina</taxon>
        <taxon>Sordariomycetes</taxon>
        <taxon>Hypocreomycetidae</taxon>
        <taxon>Hypocreales</taxon>
        <taxon>Cordycipitaceae</taxon>
        <taxon>Akanthomyces</taxon>
    </lineage>
</organism>